<keyword evidence="2" id="KW-1133">Transmembrane helix</keyword>
<feature type="region of interest" description="Disordered" evidence="1">
    <location>
        <begin position="38"/>
        <end position="60"/>
    </location>
</feature>
<sequence length="508" mass="59779">MNVINIRWQSCLIFCIALIYFVLTLIFIGLYISKSEPISPQTSQLKPKPIHSKLKTTDKPEIRRSQPPISAWKLSSLVKFDLTPRFLYNGGRKDAKFVIGVPTVVRATGGNYVLETINYLIQRMSPEQHSICLIVIYVGETSLEFGKYIVRELRMNHAEHLKSGLIDVIAPHLHYYPNFTQLHATLHDDLPRVQWRTKQNLDYIYLMSYAAPKGSYYLQLEDDVMPNEGYLDYMEKTEFMHSSFRFDQQPDWIVISFSELGFIGKLFRSSVLHSFVTYLKLFCDHQPIDWLLQSFLTLQSCRWDSISKPDCQREFESRIIRVDQSQFQHMGQLSSLERKKQHHKDHFFNQNLERQRLPHLRQPLNLVVSHRNSLLRQNLDLQPGETFIWMYMPQMPKIIENLITTQYTSSELRIRNHNKTAKTLSEFSVQLVEKLPILHKNATSTKLCGFVMSHTMKDSDNFMFYYIKEDSKDTLSWFRRFLWAKNASGRPHLDWLVKKIVALLLYIA</sequence>
<dbReference type="GO" id="GO:0006487">
    <property type="term" value="P:protein N-linked glycosylation"/>
    <property type="evidence" value="ECO:0007669"/>
    <property type="project" value="TreeGrafter"/>
</dbReference>
<dbReference type="PANTHER" id="PTHR12062">
    <property type="entry name" value="N-ACETYLGLUCOSAMINYLTRANSFERASE VI"/>
    <property type="match status" value="1"/>
</dbReference>
<evidence type="ECO:0000256" key="1">
    <source>
        <dbReference type="SAM" id="MobiDB-lite"/>
    </source>
</evidence>
<name>A0A6P4I9A5_DROKI</name>
<dbReference type="Pfam" id="PF04666">
    <property type="entry name" value="MGAT4_cons"/>
    <property type="match status" value="1"/>
</dbReference>
<dbReference type="RefSeq" id="XP_017019361.1">
    <property type="nucleotide sequence ID" value="XM_017163872.3"/>
</dbReference>
<evidence type="ECO:0000256" key="2">
    <source>
        <dbReference type="SAM" id="Phobius"/>
    </source>
</evidence>
<dbReference type="GO" id="GO:0008375">
    <property type="term" value="F:acetylglucosaminyltransferase activity"/>
    <property type="evidence" value="ECO:0007669"/>
    <property type="project" value="TreeGrafter"/>
</dbReference>
<dbReference type="Proteomes" id="UP001652661">
    <property type="component" value="Chromosome 3L"/>
</dbReference>
<feature type="domain" description="MGAT4 conserved region" evidence="3">
    <location>
        <begin position="81"/>
        <end position="348"/>
    </location>
</feature>
<feature type="transmembrane region" description="Helical" evidence="2">
    <location>
        <begin position="12"/>
        <end position="32"/>
    </location>
</feature>
<evidence type="ECO:0000259" key="3">
    <source>
        <dbReference type="Pfam" id="PF04666"/>
    </source>
</evidence>
<gene>
    <name evidence="5" type="primary">Mgat4b</name>
</gene>
<dbReference type="InterPro" id="IPR057279">
    <property type="entry name" value="MGAT4"/>
</dbReference>
<dbReference type="PANTHER" id="PTHR12062:SF0">
    <property type="entry name" value="ALPHA-1,3-MANNOSYL-GLYCOPROTEIN 4-BETA-N-ACETYLGLUCOSAMINYLTRANSFERASE B"/>
    <property type="match status" value="1"/>
</dbReference>
<dbReference type="InterPro" id="IPR006759">
    <property type="entry name" value="Glyco_transf_54"/>
</dbReference>
<protein>
    <submittedName>
        <fullName evidence="5">Alpha-1,3-mannosyl-glycoprotein 4-beta-N-acetylglucosaminyltransferase A</fullName>
    </submittedName>
</protein>
<evidence type="ECO:0000313" key="5">
    <source>
        <dbReference type="RefSeq" id="XP_017019361.1"/>
    </source>
</evidence>
<dbReference type="OrthoDB" id="2016523at2759"/>
<dbReference type="AlphaFoldDB" id="A0A6P4I9A5"/>
<keyword evidence="2" id="KW-0472">Membrane</keyword>
<evidence type="ECO:0000313" key="4">
    <source>
        <dbReference type="Proteomes" id="UP001652661"/>
    </source>
</evidence>
<keyword evidence="2" id="KW-0812">Transmembrane</keyword>
<keyword evidence="4" id="KW-1185">Reference proteome</keyword>
<accession>A0A6P4I9A5</accession>
<organism evidence="4 5">
    <name type="scientific">Drosophila kikkawai</name>
    <name type="common">Fruit fly</name>
    <dbReference type="NCBI Taxonomy" id="30033"/>
    <lineage>
        <taxon>Eukaryota</taxon>
        <taxon>Metazoa</taxon>
        <taxon>Ecdysozoa</taxon>
        <taxon>Arthropoda</taxon>
        <taxon>Hexapoda</taxon>
        <taxon>Insecta</taxon>
        <taxon>Pterygota</taxon>
        <taxon>Neoptera</taxon>
        <taxon>Endopterygota</taxon>
        <taxon>Diptera</taxon>
        <taxon>Brachycera</taxon>
        <taxon>Muscomorpha</taxon>
        <taxon>Ephydroidea</taxon>
        <taxon>Drosophilidae</taxon>
        <taxon>Drosophila</taxon>
        <taxon>Sophophora</taxon>
    </lineage>
</organism>
<proteinExistence type="predicted"/>
<reference evidence="5" key="1">
    <citation type="submission" date="2025-08" db="UniProtKB">
        <authorList>
            <consortium name="RefSeq"/>
        </authorList>
    </citation>
    <scope>IDENTIFICATION</scope>
    <source>
        <strain evidence="5">14028-0561.14</strain>
        <tissue evidence="5">Whole fly</tissue>
    </source>
</reference>